<reference evidence="1 2" key="1">
    <citation type="submission" date="2021-11" db="EMBL/GenBank/DDBJ databases">
        <title>Whole genome of Geoglobus acetivorans.</title>
        <authorList>
            <person name="Liu D."/>
        </authorList>
    </citation>
    <scope>NUCLEOTIDE SEQUENCE [LARGE SCALE GENOMIC DNA]</scope>
    <source>
        <strain evidence="1 2">SBH6</strain>
    </source>
</reference>
<organism evidence="1 2">
    <name type="scientific">Geoglobus acetivorans</name>
    <dbReference type="NCBI Taxonomy" id="565033"/>
    <lineage>
        <taxon>Archaea</taxon>
        <taxon>Methanobacteriati</taxon>
        <taxon>Methanobacteriota</taxon>
        <taxon>Archaeoglobi</taxon>
        <taxon>Archaeoglobales</taxon>
        <taxon>Archaeoglobaceae</taxon>
        <taxon>Geoglobus</taxon>
    </lineage>
</organism>
<proteinExistence type="predicted"/>
<sequence>MGDDGVSWWDWLFGWRARKRIDPPKKELDRRDITVYIDPAVDESLVRSALKLIPGYWKFSVAEWDESQLTSLGGEWAGFLLPTQDNTVVVFDGKSRGVRYAGGTVGKRVGVAVFGRESELIIALRIWHELLHTEKLDADGMMTNRGFRDWLPGEVRAAFEEKARPHDWFWQIGYYTYLTETLVGRRR</sequence>
<dbReference type="GeneID" id="90449968"/>
<evidence type="ECO:0000313" key="2">
    <source>
        <dbReference type="Proteomes" id="UP001492541"/>
    </source>
</evidence>
<evidence type="ECO:0000313" key="1">
    <source>
        <dbReference type="EMBL" id="XAT63517.1"/>
    </source>
</evidence>
<keyword evidence="2" id="KW-1185">Reference proteome</keyword>
<dbReference type="Proteomes" id="UP001492541">
    <property type="component" value="Chromosome"/>
</dbReference>
<accession>A0ABZ3H1S9</accession>
<name>A0ABZ3H1S9_GEOAI</name>
<gene>
    <name evidence="1" type="ORF">LPQ35_09700</name>
</gene>
<dbReference type="RefSeq" id="WP_193807377.1">
    <property type="nucleotide sequence ID" value="NZ_CP087714.1"/>
</dbReference>
<protein>
    <submittedName>
        <fullName evidence="1">Uncharacterized protein</fullName>
    </submittedName>
</protein>
<dbReference type="EMBL" id="CP087714">
    <property type="protein sequence ID" value="XAT63517.1"/>
    <property type="molecule type" value="Genomic_DNA"/>
</dbReference>